<comment type="caution">
    <text evidence="2">The sequence shown here is derived from an EMBL/GenBank/DDBJ whole genome shotgun (WGS) entry which is preliminary data.</text>
</comment>
<dbReference type="AlphaFoldDB" id="A0AAE0DI48"/>
<accession>A0AAE0DI48</accession>
<reference evidence="2" key="1">
    <citation type="submission" date="2022-11" db="EMBL/GenBank/DDBJ databases">
        <title>Chromosomal genome sequence assembly and mating type (MAT) locus characterization of the leprose asexual lichenized fungus Lepraria neglecta (Nyl.) Erichsen.</title>
        <authorList>
            <person name="Allen J.L."/>
            <person name="Pfeffer B."/>
        </authorList>
    </citation>
    <scope>NUCLEOTIDE SEQUENCE</scope>
    <source>
        <strain evidence="2">Allen 5258</strain>
    </source>
</reference>
<evidence type="ECO:0000313" key="3">
    <source>
        <dbReference type="Proteomes" id="UP001276659"/>
    </source>
</evidence>
<keyword evidence="3" id="KW-1185">Reference proteome</keyword>
<evidence type="ECO:0000313" key="2">
    <source>
        <dbReference type="EMBL" id="KAK3167818.1"/>
    </source>
</evidence>
<dbReference type="EMBL" id="JASNWA010000010">
    <property type="protein sequence ID" value="KAK3167818.1"/>
    <property type="molecule type" value="Genomic_DNA"/>
</dbReference>
<name>A0AAE0DI48_9LECA</name>
<evidence type="ECO:0000256" key="1">
    <source>
        <dbReference type="SAM" id="MobiDB-lite"/>
    </source>
</evidence>
<feature type="region of interest" description="Disordered" evidence="1">
    <location>
        <begin position="198"/>
        <end position="243"/>
    </location>
</feature>
<dbReference type="Proteomes" id="UP001276659">
    <property type="component" value="Unassembled WGS sequence"/>
</dbReference>
<feature type="compositionally biased region" description="Basic residues" evidence="1">
    <location>
        <begin position="212"/>
        <end position="223"/>
    </location>
</feature>
<gene>
    <name evidence="2" type="ORF">OEA41_004264</name>
</gene>
<sequence length="243" mass="27167">MEREKLRTSGRTLYMSILLPDRRSTVTDHTHVHVEGTTKARGVSDYYIRILSAYDPTVMVVFETRALRDVAVSGLKEAKFNFGTDTVHRAMVETWAYPPYGDYTMFSLSIKANDSLYEVYQALWRFFKNKGYVPTVNVALDAVHPPLVLSNRLFVTQNAPTSFTDKLAALPNVAQKGLRALLQGESCELCRPYQGSFLQRDEPEDSGLKQGSKVHKQGKRKASSRPLPLGYADEAAADKSPAS</sequence>
<proteinExistence type="predicted"/>
<protein>
    <submittedName>
        <fullName evidence="2">Uncharacterized protein</fullName>
    </submittedName>
</protein>
<organism evidence="2 3">
    <name type="scientific">Lepraria neglecta</name>
    <dbReference type="NCBI Taxonomy" id="209136"/>
    <lineage>
        <taxon>Eukaryota</taxon>
        <taxon>Fungi</taxon>
        <taxon>Dikarya</taxon>
        <taxon>Ascomycota</taxon>
        <taxon>Pezizomycotina</taxon>
        <taxon>Lecanoromycetes</taxon>
        <taxon>OSLEUM clade</taxon>
        <taxon>Lecanoromycetidae</taxon>
        <taxon>Lecanorales</taxon>
        <taxon>Lecanorineae</taxon>
        <taxon>Stereocaulaceae</taxon>
        <taxon>Lepraria</taxon>
    </lineage>
</organism>